<name>A0A671KCT1_9TELE</name>
<evidence type="ECO:0000313" key="1">
    <source>
        <dbReference type="Ensembl" id="ENSSANP00000005296.1"/>
    </source>
</evidence>
<keyword evidence="2" id="KW-1185">Reference proteome</keyword>
<proteinExistence type="predicted"/>
<evidence type="ECO:0000313" key="2">
    <source>
        <dbReference type="Proteomes" id="UP000472260"/>
    </source>
</evidence>
<accession>A0A671KCT1</accession>
<sequence>MREAADRRQQLEAEHEQALAFLNSRQQEINLLQKVRTSVNLKHACTHTYGCFVNYSHCMSQGLIFIYLTDCKFEGHIKTVL</sequence>
<dbReference type="Ensembl" id="ENSSANT00000005696.1">
    <property type="protein sequence ID" value="ENSSANP00000005296.1"/>
    <property type="gene ID" value="ENSSANG00000002882.1"/>
</dbReference>
<dbReference type="Proteomes" id="UP000472260">
    <property type="component" value="Unassembled WGS sequence"/>
</dbReference>
<reference evidence="1" key="1">
    <citation type="submission" date="2025-08" db="UniProtKB">
        <authorList>
            <consortium name="Ensembl"/>
        </authorList>
    </citation>
    <scope>IDENTIFICATION</scope>
</reference>
<dbReference type="AlphaFoldDB" id="A0A671KCT1"/>
<protein>
    <recommendedName>
        <fullName evidence="3">RIMS binding protein 2</fullName>
    </recommendedName>
</protein>
<organism evidence="1 2">
    <name type="scientific">Sinocyclocheilus anshuiensis</name>
    <dbReference type="NCBI Taxonomy" id="1608454"/>
    <lineage>
        <taxon>Eukaryota</taxon>
        <taxon>Metazoa</taxon>
        <taxon>Chordata</taxon>
        <taxon>Craniata</taxon>
        <taxon>Vertebrata</taxon>
        <taxon>Euteleostomi</taxon>
        <taxon>Actinopterygii</taxon>
        <taxon>Neopterygii</taxon>
        <taxon>Teleostei</taxon>
        <taxon>Ostariophysi</taxon>
        <taxon>Cypriniformes</taxon>
        <taxon>Cyprinidae</taxon>
        <taxon>Cyprininae</taxon>
        <taxon>Sinocyclocheilus</taxon>
    </lineage>
</organism>
<reference evidence="1" key="2">
    <citation type="submission" date="2025-09" db="UniProtKB">
        <authorList>
            <consortium name="Ensembl"/>
        </authorList>
    </citation>
    <scope>IDENTIFICATION</scope>
</reference>
<evidence type="ECO:0008006" key="3">
    <source>
        <dbReference type="Google" id="ProtNLM"/>
    </source>
</evidence>